<feature type="domain" description="BIG2" evidence="1">
    <location>
        <begin position="132"/>
        <end position="213"/>
    </location>
</feature>
<dbReference type="InterPro" id="IPR022038">
    <property type="entry name" value="Ig-like_bact"/>
</dbReference>
<name>A0A6N7WAR2_9ACTO</name>
<evidence type="ECO:0000259" key="1">
    <source>
        <dbReference type="SMART" id="SM00635"/>
    </source>
</evidence>
<dbReference type="Pfam" id="PF02368">
    <property type="entry name" value="Big_2"/>
    <property type="match status" value="1"/>
</dbReference>
<dbReference type="PANTHER" id="PTHR30032">
    <property type="entry name" value="N-ACETYLMURAMOYL-L-ALANINE AMIDASE-RELATED"/>
    <property type="match status" value="1"/>
</dbReference>
<accession>A0A6N7WAR2</accession>
<dbReference type="Gene3D" id="2.60.40.1080">
    <property type="match status" value="1"/>
</dbReference>
<dbReference type="InterPro" id="IPR008964">
    <property type="entry name" value="Invasin/intimin_cell_adhesion"/>
</dbReference>
<reference evidence="2 3" key="1">
    <citation type="submission" date="2019-08" db="EMBL/GenBank/DDBJ databases">
        <title>In-depth cultivation of the pig gut microbiome towards novel bacterial diversity and tailored functional studies.</title>
        <authorList>
            <person name="Wylensek D."/>
            <person name="Hitch T.C.A."/>
            <person name="Clavel T."/>
        </authorList>
    </citation>
    <scope>NUCLEOTIDE SEQUENCE [LARGE SCALE GENOMIC DNA]</scope>
    <source>
        <strain evidence="2 3">WB03_NA08</strain>
    </source>
</reference>
<dbReference type="SUPFAM" id="SSF49899">
    <property type="entry name" value="Concanavalin A-like lectins/glucanases"/>
    <property type="match status" value="1"/>
</dbReference>
<keyword evidence="3" id="KW-1185">Reference proteome</keyword>
<proteinExistence type="predicted"/>
<sequence>MLLGHIGKSFYNDPYFGGKIDNLRVWDRALSIVELFGDEPSEDATVESIAVKSLPTKTSYTVGEEFSASGVAIEATMSDGSKRTLESDEYSLGTVDMASAGTKTVTVTLTSDTKVTTSFTITVTEAPAPPVEVDSIQISGAGVVNGKLSLKVGDSVQLSAAVLPDDATNKTVVWSVTGSGVLVSPTGLITATKTGTATVTVSSAGTPTVSAAVTVTVTDADKPEVTVDRLSGATRFETSAKVAAEQVEQGGKVVVATGMSFADAVSATTLAKAQDATLVLVNSNYVAGDMRAILSSRAVSQITIVGGTQAVSPLAEKQLLSTLPANSTIKRLSGTDRYETSRKVLKETAALNGGSLGVVTVATGRDFADALAGTVYASGLKGATLLVSGNTTAGDAAAVAAAKAVGATKVRIIGGTSAVGAATERSFKSAVSDTSRLAGDDRYATAAKVNDIIDSELGNASEVSRVWVTSGSSAADTAVAVSALDSTRERLVLTKTNCMTTNVIAHYPATERITLVGGKRC</sequence>
<dbReference type="Proteomes" id="UP000470875">
    <property type="component" value="Unassembled WGS sequence"/>
</dbReference>
<dbReference type="InterPro" id="IPR003343">
    <property type="entry name" value="Big_2"/>
</dbReference>
<comment type="caution">
    <text evidence="2">The sequence shown here is derived from an EMBL/GenBank/DDBJ whole genome shotgun (WGS) entry which is preliminary data.</text>
</comment>
<dbReference type="SUPFAM" id="SSF49373">
    <property type="entry name" value="Invasin/intimin cell-adhesion fragments"/>
    <property type="match status" value="1"/>
</dbReference>
<dbReference type="PANTHER" id="PTHR30032:SF1">
    <property type="entry name" value="N-ACETYLMURAMOYL-L-ALANINE AMIDASE LYTC"/>
    <property type="match status" value="1"/>
</dbReference>
<dbReference type="SMART" id="SM00635">
    <property type="entry name" value="BID_2"/>
    <property type="match status" value="1"/>
</dbReference>
<dbReference type="EMBL" id="VULO01000015">
    <property type="protein sequence ID" value="MSS85316.1"/>
    <property type="molecule type" value="Genomic_DNA"/>
</dbReference>
<evidence type="ECO:0000313" key="3">
    <source>
        <dbReference type="Proteomes" id="UP000470875"/>
    </source>
</evidence>
<dbReference type="AlphaFoldDB" id="A0A6N7WAR2"/>
<evidence type="ECO:0000313" key="2">
    <source>
        <dbReference type="EMBL" id="MSS85316.1"/>
    </source>
</evidence>
<dbReference type="Pfam" id="PF07523">
    <property type="entry name" value="Big_3"/>
    <property type="match status" value="1"/>
</dbReference>
<dbReference type="Pfam" id="PF04122">
    <property type="entry name" value="CW_binding_2"/>
    <property type="match status" value="3"/>
</dbReference>
<dbReference type="Gene3D" id="3.40.50.12090">
    <property type="match status" value="2"/>
</dbReference>
<gene>
    <name evidence="2" type="ORF">FYJ24_11245</name>
</gene>
<dbReference type="InterPro" id="IPR051922">
    <property type="entry name" value="Bact_Sporulation_Assoc"/>
</dbReference>
<organism evidence="2 3">
    <name type="scientific">Scrofimicrobium canadense</name>
    <dbReference type="NCBI Taxonomy" id="2652290"/>
    <lineage>
        <taxon>Bacteria</taxon>
        <taxon>Bacillati</taxon>
        <taxon>Actinomycetota</taxon>
        <taxon>Actinomycetes</taxon>
        <taxon>Actinomycetales</taxon>
        <taxon>Actinomycetaceae</taxon>
        <taxon>Scrofimicrobium</taxon>
    </lineage>
</organism>
<protein>
    <recommendedName>
        <fullName evidence="1">BIG2 domain-containing protein</fullName>
    </recommendedName>
</protein>
<dbReference type="InterPro" id="IPR007253">
    <property type="entry name" value="Cell_wall-bd_2"/>
</dbReference>
<dbReference type="InterPro" id="IPR013320">
    <property type="entry name" value="ConA-like_dom_sf"/>
</dbReference>
<dbReference type="Gene3D" id="2.60.40.3630">
    <property type="match status" value="1"/>
</dbReference>
<dbReference type="RefSeq" id="WP_154546462.1">
    <property type="nucleotide sequence ID" value="NZ_VULO01000015.1"/>
</dbReference>